<dbReference type="KEGG" id="aact:ACT75_09845"/>
<dbReference type="Pfam" id="PF01547">
    <property type="entry name" value="SBP_bac_1"/>
    <property type="match status" value="1"/>
</dbReference>
<dbReference type="EMBL" id="CP012959">
    <property type="protein sequence ID" value="AMQ94796.1"/>
    <property type="molecule type" value="Genomic_DNA"/>
</dbReference>
<dbReference type="GO" id="GO:0030975">
    <property type="term" value="F:thiamine binding"/>
    <property type="evidence" value="ECO:0007669"/>
    <property type="project" value="InterPro"/>
</dbReference>
<dbReference type="SMR" id="A0A5D0ELZ4"/>
<evidence type="ECO:0000313" key="8">
    <source>
        <dbReference type="EMBL" id="AMQ94796.1"/>
    </source>
</evidence>
<evidence type="ECO:0000256" key="3">
    <source>
        <dbReference type="ARBA" id="ARBA00019815"/>
    </source>
</evidence>
<dbReference type="RefSeq" id="WP_005540280.1">
    <property type="nucleotide sequence ID" value="NZ_CP012959.1"/>
</dbReference>
<comment type="similarity">
    <text evidence="2">Belongs to the bacterial solute-binding protein 1 family.</text>
</comment>
<keyword evidence="4" id="KW-0813">Transport</keyword>
<keyword evidence="6" id="KW-0574">Periplasm</keyword>
<dbReference type="AlphaFoldDB" id="A0A5D0ELZ4"/>
<evidence type="ECO:0000256" key="2">
    <source>
        <dbReference type="ARBA" id="ARBA00008520"/>
    </source>
</evidence>
<evidence type="ECO:0000313" key="9">
    <source>
        <dbReference type="EMBL" id="PHO20660.1"/>
    </source>
</evidence>
<reference evidence="10 13" key="3">
    <citation type="submission" date="2019-08" db="EMBL/GenBank/DDBJ databases">
        <title>Whole genome sequencing of Aggregatibacter actinomycetemcomitans cultured from blood stream infections in Denmark reveals a novel phylogenetic lineage expressing serotype a membrane O polysaccharide.</title>
        <authorList>
            <person name="Nedergaard S."/>
            <person name="Kobel C.M."/>
            <person name="Nielsen M.B."/>
            <person name="Moeller R.T."/>
            <person name="Jensen A.B."/>
            <person name="Noerskov-Lauritsen N."/>
        </authorList>
    </citation>
    <scope>NUCLEOTIDE SEQUENCE [LARGE SCALE GENOMIC DNA]</scope>
    <source>
        <strain evidence="10 13">PN_563</strain>
    </source>
</reference>
<dbReference type="PANTHER" id="PTHR30006">
    <property type="entry name" value="THIAMINE-BINDING PERIPLASMIC PROTEIN-RELATED"/>
    <property type="match status" value="1"/>
</dbReference>
<accession>A0A5D0ELZ4</accession>
<protein>
    <recommendedName>
        <fullName evidence="3">Thiamine-binding periplasmic protein</fullName>
    </recommendedName>
</protein>
<dbReference type="NCBIfam" id="TIGR01254">
    <property type="entry name" value="sfuA"/>
    <property type="match status" value="1"/>
</dbReference>
<comment type="subcellular location">
    <subcellularLocation>
        <location evidence="1">Periplasm</location>
    </subcellularLocation>
</comment>
<dbReference type="SUPFAM" id="SSF53850">
    <property type="entry name" value="Periplasmic binding protein-like II"/>
    <property type="match status" value="1"/>
</dbReference>
<dbReference type="OrthoDB" id="8013425at2"/>
<organism evidence="10 13">
    <name type="scientific">Aggregatibacter actinomycetemcomitans</name>
    <name type="common">Actinobacillus actinomycetemcomitans</name>
    <name type="synonym">Haemophilus actinomycetemcomitans</name>
    <dbReference type="NCBI Taxonomy" id="714"/>
    <lineage>
        <taxon>Bacteria</taxon>
        <taxon>Pseudomonadati</taxon>
        <taxon>Pseudomonadota</taxon>
        <taxon>Gammaproteobacteria</taxon>
        <taxon>Pasteurellales</taxon>
        <taxon>Pasteurellaceae</taxon>
        <taxon>Aggregatibacter</taxon>
    </lineage>
</organism>
<dbReference type="EMBL" id="VSED01000008">
    <property type="protein sequence ID" value="TYA39271.1"/>
    <property type="molecule type" value="Genomic_DNA"/>
</dbReference>
<reference evidence="9 12" key="2">
    <citation type="submission" date="2017-10" db="EMBL/GenBank/DDBJ databases">
        <title>Draft genome sequences of Aggregatibacter actinomycetemcomitans strains 310a and 310b.</title>
        <authorList>
            <person name="May A.C."/>
            <person name="Ohta H."/>
            <person name="Maeda H."/>
            <person name="Kokeguchi S."/>
            <person name="Cugini C."/>
        </authorList>
    </citation>
    <scope>NUCLEOTIDE SEQUENCE [LARGE SCALE GENOMIC DNA]</scope>
    <source>
        <strain evidence="9 12">310b</strain>
    </source>
</reference>
<name>A0A5D0ELZ4_AGGAC</name>
<dbReference type="InterPro" id="IPR005967">
    <property type="entry name" value="ThiB"/>
</dbReference>
<evidence type="ECO:0000313" key="12">
    <source>
        <dbReference type="Proteomes" id="UP000226080"/>
    </source>
</evidence>
<gene>
    <name evidence="10" type="primary">thiB</name>
    <name evidence="8" type="ORF">ACT75_09845</name>
    <name evidence="9" type="ORF">CQR80_05310</name>
    <name evidence="10" type="ORF">FXB79_04300</name>
</gene>
<dbReference type="InterPro" id="IPR005948">
    <property type="entry name" value="ThiB-like"/>
</dbReference>
<evidence type="ECO:0000256" key="5">
    <source>
        <dbReference type="ARBA" id="ARBA00022729"/>
    </source>
</evidence>
<evidence type="ECO:0000313" key="10">
    <source>
        <dbReference type="EMBL" id="TYA39271.1"/>
    </source>
</evidence>
<evidence type="ECO:0000313" key="13">
    <source>
        <dbReference type="Proteomes" id="UP000323012"/>
    </source>
</evidence>
<dbReference type="OMA" id="PTTNWMY"/>
<feature type="signal peptide" evidence="7">
    <location>
        <begin position="1"/>
        <end position="20"/>
    </location>
</feature>
<dbReference type="PANTHER" id="PTHR30006:SF3">
    <property type="entry name" value="THIAMINE-BINDING PERIPLASMIC PROTEIN"/>
    <property type="match status" value="1"/>
</dbReference>
<dbReference type="GO" id="GO:0030288">
    <property type="term" value="C:outer membrane-bounded periplasmic space"/>
    <property type="evidence" value="ECO:0007669"/>
    <property type="project" value="InterPro"/>
</dbReference>
<evidence type="ECO:0000256" key="4">
    <source>
        <dbReference type="ARBA" id="ARBA00022448"/>
    </source>
</evidence>
<dbReference type="Gene3D" id="3.40.190.10">
    <property type="entry name" value="Periplasmic binding protein-like II"/>
    <property type="match status" value="2"/>
</dbReference>
<evidence type="ECO:0000256" key="7">
    <source>
        <dbReference type="SAM" id="SignalP"/>
    </source>
</evidence>
<reference evidence="8 11" key="1">
    <citation type="submission" date="2015-10" db="EMBL/GenBank/DDBJ databases">
        <title>Tn-seq of a polymicrobial infection.</title>
        <authorList>
            <person name="Stacy A."/>
            <person name="Rumbaugh K.P."/>
            <person name="Whiteley M."/>
        </authorList>
    </citation>
    <scope>NUCLEOTIDE SEQUENCE [LARGE SCALE GENOMIC DNA]</scope>
    <source>
        <strain evidence="8 11">624</strain>
    </source>
</reference>
<dbReference type="Proteomes" id="UP000072236">
    <property type="component" value="Chromosome"/>
</dbReference>
<dbReference type="GO" id="GO:0030976">
    <property type="term" value="F:thiamine pyrophosphate binding"/>
    <property type="evidence" value="ECO:0007669"/>
    <property type="project" value="TreeGrafter"/>
</dbReference>
<dbReference type="GO" id="GO:0015888">
    <property type="term" value="P:thiamine transport"/>
    <property type="evidence" value="ECO:0007669"/>
    <property type="project" value="InterPro"/>
</dbReference>
<dbReference type="NCBIfam" id="TIGR01276">
    <property type="entry name" value="thiB"/>
    <property type="match status" value="1"/>
</dbReference>
<keyword evidence="5 7" id="KW-0732">Signal</keyword>
<dbReference type="EMBL" id="PCGW01000008">
    <property type="protein sequence ID" value="PHO20660.1"/>
    <property type="molecule type" value="Genomic_DNA"/>
</dbReference>
<dbReference type="Proteomes" id="UP000323012">
    <property type="component" value="Unassembled WGS sequence"/>
</dbReference>
<feature type="chain" id="PRO_5044619467" description="Thiamine-binding periplasmic protein" evidence="7">
    <location>
        <begin position="21"/>
        <end position="334"/>
    </location>
</feature>
<dbReference type="Proteomes" id="UP000226080">
    <property type="component" value="Unassembled WGS sequence"/>
</dbReference>
<dbReference type="InterPro" id="IPR006059">
    <property type="entry name" value="SBP"/>
</dbReference>
<keyword evidence="12" id="KW-1185">Reference proteome</keyword>
<proteinExistence type="inferred from homology"/>
<evidence type="ECO:0000256" key="1">
    <source>
        <dbReference type="ARBA" id="ARBA00004418"/>
    </source>
</evidence>
<evidence type="ECO:0000313" key="11">
    <source>
        <dbReference type="Proteomes" id="UP000072236"/>
    </source>
</evidence>
<evidence type="ECO:0000256" key="6">
    <source>
        <dbReference type="ARBA" id="ARBA00022764"/>
    </source>
</evidence>
<sequence>MKKTLLFLTALSLTAGTVFADNQKENVNIYTYDSFTSDWGAGPKLKQAFEQNFPRCVVNYMPFESGGTLFNRVRLEGHKTKADIVLGLDNFVLDEAKKSNLFDVNKVDLSKLSLPSQWADNSFLPYDFGTYAFVYDKNKLKNPPKSLKELVEREDLRVIYQDPRTSSVGRGLLVWMNAVYPAEQVAQAWQQLAKHTVTVGKGWSDTYGAFLKGEADLVLSYSTSPLYHQLSENKDNYAATEFAEGNLTQVELAARIAEHKNQCADQFMDFLITPEAQKHIVTANVMLPVIHAPVEPHFNALKEKLLRQSFLNTSNVTPEALRSWISQWQTTLTQ</sequence>